<evidence type="ECO:0000313" key="4">
    <source>
        <dbReference type="Proteomes" id="UP000324897"/>
    </source>
</evidence>
<dbReference type="CDD" id="cd22157">
    <property type="entry name" value="F-box_AtFBW1-like"/>
    <property type="match status" value="1"/>
</dbReference>
<dbReference type="PANTHER" id="PTHR31672">
    <property type="entry name" value="BNACNNG10540D PROTEIN"/>
    <property type="match status" value="1"/>
</dbReference>
<dbReference type="EMBL" id="RWGY01000007">
    <property type="protein sequence ID" value="TVU37360.1"/>
    <property type="molecule type" value="Genomic_DNA"/>
</dbReference>
<dbReference type="Pfam" id="PF08268">
    <property type="entry name" value="FBA_3"/>
    <property type="match status" value="1"/>
</dbReference>
<protein>
    <recommendedName>
        <fullName evidence="2">F-box domain-containing protein</fullName>
    </recommendedName>
</protein>
<evidence type="ECO:0000313" key="3">
    <source>
        <dbReference type="EMBL" id="TVU37360.1"/>
    </source>
</evidence>
<evidence type="ECO:0000259" key="2">
    <source>
        <dbReference type="SMART" id="SM00256"/>
    </source>
</evidence>
<feature type="domain" description="F-box" evidence="2">
    <location>
        <begin position="25"/>
        <end position="65"/>
    </location>
</feature>
<accession>A0A5J9VQK4</accession>
<dbReference type="Pfam" id="PF00646">
    <property type="entry name" value="F-box"/>
    <property type="match status" value="1"/>
</dbReference>
<name>A0A5J9VQK4_9POAL</name>
<proteinExistence type="predicted"/>
<dbReference type="InterPro" id="IPR036047">
    <property type="entry name" value="F-box-like_dom_sf"/>
</dbReference>
<dbReference type="NCBIfam" id="TIGR01640">
    <property type="entry name" value="F_box_assoc_1"/>
    <property type="match status" value="1"/>
</dbReference>
<keyword evidence="4" id="KW-1185">Reference proteome</keyword>
<gene>
    <name evidence="3" type="ORF">EJB05_10669</name>
</gene>
<dbReference type="InterPro" id="IPR017451">
    <property type="entry name" value="F-box-assoc_interact_dom"/>
</dbReference>
<dbReference type="Gramene" id="TVU37360">
    <property type="protein sequence ID" value="TVU37360"/>
    <property type="gene ID" value="EJB05_10669"/>
</dbReference>
<feature type="compositionally biased region" description="Basic and acidic residues" evidence="1">
    <location>
        <begin position="1"/>
        <end position="12"/>
    </location>
</feature>
<dbReference type="AlphaFoldDB" id="A0A5J9VQK4"/>
<feature type="region of interest" description="Disordered" evidence="1">
    <location>
        <begin position="1"/>
        <end position="21"/>
    </location>
</feature>
<dbReference type="SUPFAM" id="SSF81383">
    <property type="entry name" value="F-box domain"/>
    <property type="match status" value="1"/>
</dbReference>
<sequence>MATEEGTKRTRSESAVSTDAQQSHLAEDIIEEILLRLPAKSLLRCRAVCRAWRRAASDPRFLAAHARLRPAEPVLYTYLDAPRCDNRPRYDDAVDIALDVLPVDNGGEAACRRLIRYPKLWTTAKTTTTTSRFIAIADVEGGQHRSKDMALHCLLLASCDGVLLFKKARGLYLLCNPVTRQWAELPRLDLQQLDPGYDVEFAFYFHQPSGEYRLLCNHLTLSGTMAWCILATGAAEPRRVNTHAEEEGFVVPSCLRTAASAPAALHGRLHWAPRLDMFNGDKITCTKVVTFDTLSEKFHTMTGPPTTTSTLLKLFVTDGVIVVADFEKTTHVDLWFLEDYGAEKWERRHQVAMPWGGLDAFSGNFRPPEVAQGDDQGNVVLRGHGGLVVYNVRRKKTVRAVRGSKVLMSRHGFRESLVQHPSFVDIPVTADFPLVHFWTAGGQRMFAAVESN</sequence>
<dbReference type="PANTHER" id="PTHR31672:SF2">
    <property type="entry name" value="F-BOX DOMAIN-CONTAINING PROTEIN"/>
    <property type="match status" value="1"/>
</dbReference>
<dbReference type="InterPro" id="IPR050796">
    <property type="entry name" value="SCF_F-box_component"/>
</dbReference>
<reference evidence="3 4" key="1">
    <citation type="journal article" date="2019" name="Sci. Rep.">
        <title>A high-quality genome of Eragrostis curvula grass provides insights into Poaceae evolution and supports new strategies to enhance forage quality.</title>
        <authorList>
            <person name="Carballo J."/>
            <person name="Santos B.A.C.M."/>
            <person name="Zappacosta D."/>
            <person name="Garbus I."/>
            <person name="Selva J.P."/>
            <person name="Gallo C.A."/>
            <person name="Diaz A."/>
            <person name="Albertini E."/>
            <person name="Caccamo M."/>
            <person name="Echenique V."/>
        </authorList>
    </citation>
    <scope>NUCLEOTIDE SEQUENCE [LARGE SCALE GENOMIC DNA]</scope>
    <source>
        <strain evidence="4">cv. Victoria</strain>
        <tissue evidence="3">Leaf</tissue>
    </source>
</reference>
<dbReference type="InterPro" id="IPR001810">
    <property type="entry name" value="F-box_dom"/>
</dbReference>
<evidence type="ECO:0000256" key="1">
    <source>
        <dbReference type="SAM" id="MobiDB-lite"/>
    </source>
</evidence>
<dbReference type="Proteomes" id="UP000324897">
    <property type="component" value="Chromosome 4"/>
</dbReference>
<dbReference type="SMART" id="SM00256">
    <property type="entry name" value="FBOX"/>
    <property type="match status" value="1"/>
</dbReference>
<comment type="caution">
    <text evidence="3">The sequence shown here is derived from an EMBL/GenBank/DDBJ whole genome shotgun (WGS) entry which is preliminary data.</text>
</comment>
<dbReference type="Gene3D" id="1.20.1280.50">
    <property type="match status" value="1"/>
</dbReference>
<dbReference type="OrthoDB" id="696628at2759"/>
<feature type="non-terminal residue" evidence="3">
    <location>
        <position position="1"/>
    </location>
</feature>
<dbReference type="InterPro" id="IPR013187">
    <property type="entry name" value="F-box-assoc_dom_typ3"/>
</dbReference>
<organism evidence="3 4">
    <name type="scientific">Eragrostis curvula</name>
    <name type="common">weeping love grass</name>
    <dbReference type="NCBI Taxonomy" id="38414"/>
    <lineage>
        <taxon>Eukaryota</taxon>
        <taxon>Viridiplantae</taxon>
        <taxon>Streptophyta</taxon>
        <taxon>Embryophyta</taxon>
        <taxon>Tracheophyta</taxon>
        <taxon>Spermatophyta</taxon>
        <taxon>Magnoliopsida</taxon>
        <taxon>Liliopsida</taxon>
        <taxon>Poales</taxon>
        <taxon>Poaceae</taxon>
        <taxon>PACMAD clade</taxon>
        <taxon>Chloridoideae</taxon>
        <taxon>Eragrostideae</taxon>
        <taxon>Eragrostidinae</taxon>
        <taxon>Eragrostis</taxon>
    </lineage>
</organism>